<name>A0AAV9G8S4_9PEZI</name>
<reference evidence="6" key="2">
    <citation type="submission" date="2023-05" db="EMBL/GenBank/DDBJ databases">
        <authorList>
            <consortium name="Lawrence Berkeley National Laboratory"/>
            <person name="Steindorff A."/>
            <person name="Hensen N."/>
            <person name="Bonometti L."/>
            <person name="Westerberg I."/>
            <person name="Brannstrom I.O."/>
            <person name="Guillou S."/>
            <person name="Cros-Aarteil S."/>
            <person name="Calhoun S."/>
            <person name="Haridas S."/>
            <person name="Kuo A."/>
            <person name="Mondo S."/>
            <person name="Pangilinan J."/>
            <person name="Riley R."/>
            <person name="Labutti K."/>
            <person name="Andreopoulos B."/>
            <person name="Lipzen A."/>
            <person name="Chen C."/>
            <person name="Yanf M."/>
            <person name="Daum C."/>
            <person name="Ng V."/>
            <person name="Clum A."/>
            <person name="Ohm R."/>
            <person name="Martin F."/>
            <person name="Silar P."/>
            <person name="Natvig D."/>
            <person name="Lalanne C."/>
            <person name="Gautier V."/>
            <person name="Ament-Velasquez S.L."/>
            <person name="Kruys A."/>
            <person name="Hutchinson M.I."/>
            <person name="Powell A.J."/>
            <person name="Barry K."/>
            <person name="Miller A.N."/>
            <person name="Grigoriev I.V."/>
            <person name="Debuchy R."/>
            <person name="Gladieux P."/>
            <person name="Thoren M.H."/>
            <person name="Johannesson H."/>
        </authorList>
    </citation>
    <scope>NUCLEOTIDE SEQUENCE</scope>
    <source>
        <strain evidence="6">PSN243</strain>
    </source>
</reference>
<protein>
    <recommendedName>
        <fullName evidence="8">Nucleoside phosphorylase domain-containing protein</fullName>
    </recommendedName>
</protein>
<dbReference type="Pfam" id="PF24883">
    <property type="entry name" value="NPHP3_N"/>
    <property type="match status" value="1"/>
</dbReference>
<dbReference type="InterPro" id="IPR053137">
    <property type="entry name" value="NLR-like"/>
</dbReference>
<dbReference type="EMBL" id="MU865973">
    <property type="protein sequence ID" value="KAK4444775.1"/>
    <property type="molecule type" value="Genomic_DNA"/>
</dbReference>
<feature type="domain" description="Nucleoside phosphorylase" evidence="4">
    <location>
        <begin position="32"/>
        <end position="305"/>
    </location>
</feature>
<dbReference type="Pfam" id="PF01048">
    <property type="entry name" value="PNP_UDP_1"/>
    <property type="match status" value="1"/>
</dbReference>
<evidence type="ECO:0000259" key="4">
    <source>
        <dbReference type="Pfam" id="PF01048"/>
    </source>
</evidence>
<dbReference type="SUPFAM" id="SSF48403">
    <property type="entry name" value="Ankyrin repeat"/>
    <property type="match status" value="1"/>
</dbReference>
<dbReference type="InterPro" id="IPR036770">
    <property type="entry name" value="Ankyrin_rpt-contain_sf"/>
</dbReference>
<dbReference type="Pfam" id="PF12796">
    <property type="entry name" value="Ank_2"/>
    <property type="match status" value="1"/>
</dbReference>
<dbReference type="GO" id="GO:0003824">
    <property type="term" value="F:catalytic activity"/>
    <property type="evidence" value="ECO:0007669"/>
    <property type="project" value="InterPro"/>
</dbReference>
<gene>
    <name evidence="6" type="ORF">QBC34DRAFT_474288</name>
</gene>
<evidence type="ECO:0000256" key="3">
    <source>
        <dbReference type="SAM" id="MobiDB-lite"/>
    </source>
</evidence>
<dbReference type="PROSITE" id="PS50088">
    <property type="entry name" value="ANK_REPEAT"/>
    <property type="match status" value="3"/>
</dbReference>
<feature type="repeat" description="ANK" evidence="2">
    <location>
        <begin position="927"/>
        <end position="959"/>
    </location>
</feature>
<feature type="region of interest" description="Disordered" evidence="3">
    <location>
        <begin position="170"/>
        <end position="189"/>
    </location>
</feature>
<evidence type="ECO:0000259" key="5">
    <source>
        <dbReference type="Pfam" id="PF24883"/>
    </source>
</evidence>
<accession>A0AAV9G8S4</accession>
<dbReference type="Gene3D" id="1.25.40.20">
    <property type="entry name" value="Ankyrin repeat-containing domain"/>
    <property type="match status" value="1"/>
</dbReference>
<evidence type="ECO:0000256" key="2">
    <source>
        <dbReference type="PROSITE-ProRule" id="PRU00023"/>
    </source>
</evidence>
<reference evidence="6" key="1">
    <citation type="journal article" date="2023" name="Mol. Phylogenet. Evol.">
        <title>Genome-scale phylogeny and comparative genomics of the fungal order Sordariales.</title>
        <authorList>
            <person name="Hensen N."/>
            <person name="Bonometti L."/>
            <person name="Westerberg I."/>
            <person name="Brannstrom I.O."/>
            <person name="Guillou S."/>
            <person name="Cros-Aarteil S."/>
            <person name="Calhoun S."/>
            <person name="Haridas S."/>
            <person name="Kuo A."/>
            <person name="Mondo S."/>
            <person name="Pangilinan J."/>
            <person name="Riley R."/>
            <person name="LaButti K."/>
            <person name="Andreopoulos B."/>
            <person name="Lipzen A."/>
            <person name="Chen C."/>
            <person name="Yan M."/>
            <person name="Daum C."/>
            <person name="Ng V."/>
            <person name="Clum A."/>
            <person name="Steindorff A."/>
            <person name="Ohm R.A."/>
            <person name="Martin F."/>
            <person name="Silar P."/>
            <person name="Natvig D.O."/>
            <person name="Lalanne C."/>
            <person name="Gautier V."/>
            <person name="Ament-Velasquez S.L."/>
            <person name="Kruys A."/>
            <person name="Hutchinson M.I."/>
            <person name="Powell A.J."/>
            <person name="Barry K."/>
            <person name="Miller A.N."/>
            <person name="Grigoriev I.V."/>
            <person name="Debuchy R."/>
            <person name="Gladieux P."/>
            <person name="Hiltunen Thoren M."/>
            <person name="Johannesson H."/>
        </authorList>
    </citation>
    <scope>NUCLEOTIDE SEQUENCE</scope>
    <source>
        <strain evidence="6">PSN243</strain>
    </source>
</reference>
<comment type="caution">
    <text evidence="6">The sequence shown here is derived from an EMBL/GenBank/DDBJ whole genome shotgun (WGS) entry which is preliminary data.</text>
</comment>
<dbReference type="InterPro" id="IPR027417">
    <property type="entry name" value="P-loop_NTPase"/>
</dbReference>
<keyword evidence="1" id="KW-0677">Repeat</keyword>
<dbReference type="SUPFAM" id="SSF52540">
    <property type="entry name" value="P-loop containing nucleoside triphosphate hydrolases"/>
    <property type="match status" value="1"/>
</dbReference>
<proteinExistence type="predicted"/>
<dbReference type="GO" id="GO:0009116">
    <property type="term" value="P:nucleoside metabolic process"/>
    <property type="evidence" value="ECO:0007669"/>
    <property type="project" value="InterPro"/>
</dbReference>
<dbReference type="Gene3D" id="3.40.50.300">
    <property type="entry name" value="P-loop containing nucleotide triphosphate hydrolases"/>
    <property type="match status" value="1"/>
</dbReference>
<evidence type="ECO:0000313" key="6">
    <source>
        <dbReference type="EMBL" id="KAK4444775.1"/>
    </source>
</evidence>
<dbReference type="AlphaFoldDB" id="A0AAV9G8S4"/>
<keyword evidence="2" id="KW-0040">ANK repeat</keyword>
<dbReference type="PROSITE" id="PS50297">
    <property type="entry name" value="ANK_REP_REGION"/>
    <property type="match status" value="3"/>
</dbReference>
<evidence type="ECO:0008006" key="8">
    <source>
        <dbReference type="Google" id="ProtNLM"/>
    </source>
</evidence>
<dbReference type="PANTHER" id="PTHR46082:SF11">
    <property type="entry name" value="AAA+ ATPASE DOMAIN-CONTAINING PROTEIN-RELATED"/>
    <property type="match status" value="1"/>
</dbReference>
<dbReference type="Gene3D" id="3.40.50.1580">
    <property type="entry name" value="Nucleoside phosphorylase domain"/>
    <property type="match status" value="1"/>
</dbReference>
<keyword evidence="7" id="KW-1185">Reference proteome</keyword>
<dbReference type="SMART" id="SM00248">
    <property type="entry name" value="ANK"/>
    <property type="match status" value="4"/>
</dbReference>
<dbReference type="Proteomes" id="UP001321760">
    <property type="component" value="Unassembled WGS sequence"/>
</dbReference>
<dbReference type="InterPro" id="IPR002110">
    <property type="entry name" value="Ankyrin_rpt"/>
</dbReference>
<sequence>MDPKRARLDVGLSASNPRRLGGSLLVHRDYEIAWICALPLELAQSRAMLDLEHSPLPNEVGDDNVYVLGAIGQHNVVMTCLPGQYGTNNAAIVATNLRRSFPHIRATLMVGIGGGCPSQADIYLGDVVVGTRVMQYDMGKTLGSGHFQGTAIPKTPAPLLNSAVSSLRSKFGPHQPGNPITGLLRSRLPNLSRPDHPDRLFKASYDHPPGAPTCDDCNMEQLQPRAQRLSEEPKIHYGVIASGNSVMRNGLERDRIAMEYSALCFEMEAAGMMDNVQCLPIRGICDYSDSHKDKFWQDYAAATAAAYARELLKVLPRSSGPPKRTAHIANAWQRDGIDDRLTAEQVLLIRRKDLMKSLDFPEIGARKANISATHAKTCRWLLGHSKYQDWLDTTNNSRHSGFLWMRGKAGAGKSTMMKFLYLESKMKDGPNSLTASFFFNARGVYLERSIVGMYRSLLRGLLLRFPDLQSALDGIDIVPMHEQGCPGLNALQDVFMSAVMRLHQRSFTCFIDALDECDEQEARAMVQFFEDLAENATGAGINLRICFSSRPYPYISIRRGILLSLDDEDGHTQDLAQYVESKLRIDDARLLTDLQRKIVRKSSGVFLWISLTVDILNEETDNGGLALETRLSQIPEKLSDLFRSMLTRDQKLPERLLACILWILCAKRPLTPAEFRHAMWVALLHQQSTQNDCDLVDSNVPDVENTNSNAILVTSSSKGLAEVSNSDPPTVQFIHESVRDFLVKDRGLQELWPDVGFQWEALGHEKLRSWCSQYLSLGKPRATSKSEDAWDAQKYLLSEYAAENLLHHTDAATLVIPQDEFISRLFTLPATELAGGWELWSHHVRPTLPYFLAEQGLANLIAIWMKQDSAKQESFAYVPEGKFRYALFAALALGHTDAAAALLRLSPGDIDTTTRYVRGPESNDRFKCETPLSWACVHGEMTIAKALIRLGADVNEVREIDGMTPLMLAAMDGHEALVKLLIDSGADVHVRDGDGSTALMLATMYGHKAVVRLLTSRGWGLMGMRVGRWMGYLQRYKAAGRSG</sequence>
<evidence type="ECO:0000313" key="7">
    <source>
        <dbReference type="Proteomes" id="UP001321760"/>
    </source>
</evidence>
<feature type="domain" description="Nephrocystin 3-like N-terminal" evidence="5">
    <location>
        <begin position="377"/>
        <end position="550"/>
    </location>
</feature>
<dbReference type="InterPro" id="IPR035994">
    <property type="entry name" value="Nucleoside_phosphorylase_sf"/>
</dbReference>
<dbReference type="SUPFAM" id="SSF53167">
    <property type="entry name" value="Purine and uridine phosphorylases"/>
    <property type="match status" value="1"/>
</dbReference>
<organism evidence="6 7">
    <name type="scientific">Podospora aff. communis PSN243</name>
    <dbReference type="NCBI Taxonomy" id="3040156"/>
    <lineage>
        <taxon>Eukaryota</taxon>
        <taxon>Fungi</taxon>
        <taxon>Dikarya</taxon>
        <taxon>Ascomycota</taxon>
        <taxon>Pezizomycotina</taxon>
        <taxon>Sordariomycetes</taxon>
        <taxon>Sordariomycetidae</taxon>
        <taxon>Sordariales</taxon>
        <taxon>Podosporaceae</taxon>
        <taxon>Podospora</taxon>
    </lineage>
</organism>
<dbReference type="InterPro" id="IPR000845">
    <property type="entry name" value="Nucleoside_phosphorylase_d"/>
</dbReference>
<dbReference type="InterPro" id="IPR056884">
    <property type="entry name" value="NPHP3-like_N"/>
</dbReference>
<feature type="repeat" description="ANK" evidence="2">
    <location>
        <begin position="994"/>
        <end position="1018"/>
    </location>
</feature>
<evidence type="ECO:0000256" key="1">
    <source>
        <dbReference type="ARBA" id="ARBA00022737"/>
    </source>
</evidence>
<dbReference type="PANTHER" id="PTHR46082">
    <property type="entry name" value="ATP/GTP-BINDING PROTEIN-RELATED"/>
    <property type="match status" value="1"/>
</dbReference>
<feature type="repeat" description="ANK" evidence="2">
    <location>
        <begin position="961"/>
        <end position="993"/>
    </location>
</feature>